<dbReference type="InterPro" id="IPR011663">
    <property type="entry name" value="UTRA"/>
</dbReference>
<comment type="caution">
    <text evidence="5">The sequence shown here is derived from an EMBL/GenBank/DDBJ whole genome shotgun (WGS) entry which is preliminary data.</text>
</comment>
<evidence type="ECO:0000256" key="3">
    <source>
        <dbReference type="ARBA" id="ARBA00023163"/>
    </source>
</evidence>
<proteinExistence type="predicted"/>
<dbReference type="GO" id="GO:0003700">
    <property type="term" value="F:DNA-binding transcription factor activity"/>
    <property type="evidence" value="ECO:0007669"/>
    <property type="project" value="InterPro"/>
</dbReference>
<accession>I2NNN7</accession>
<dbReference type="InterPro" id="IPR036390">
    <property type="entry name" value="WH_DNA-bd_sf"/>
</dbReference>
<dbReference type="Pfam" id="PF07702">
    <property type="entry name" value="UTRA"/>
    <property type="match status" value="1"/>
</dbReference>
<feature type="domain" description="HTH gntR-type" evidence="4">
    <location>
        <begin position="1"/>
        <end position="69"/>
    </location>
</feature>
<keyword evidence="3" id="KW-0804">Transcription</keyword>
<dbReference type="PANTHER" id="PTHR44846">
    <property type="entry name" value="MANNOSYL-D-GLYCERATE TRANSPORT/METABOLISM SYSTEM REPRESSOR MNGR-RELATED"/>
    <property type="match status" value="1"/>
</dbReference>
<dbReference type="CDD" id="cd07377">
    <property type="entry name" value="WHTH_GntR"/>
    <property type="match status" value="1"/>
</dbReference>
<keyword evidence="2" id="KW-0238">DNA-binding</keyword>
<protein>
    <submittedName>
        <fullName evidence="5">Putative trehalose operon repressor</fullName>
    </submittedName>
</protein>
<dbReference type="PATRIC" id="fig|1095743.3.peg.278"/>
<dbReference type="Gene3D" id="1.10.10.10">
    <property type="entry name" value="Winged helix-like DNA-binding domain superfamily/Winged helix DNA-binding domain"/>
    <property type="match status" value="1"/>
</dbReference>
<reference evidence="5 6" key="1">
    <citation type="submission" date="2012-04" db="EMBL/GenBank/DDBJ databases">
        <authorList>
            <person name="Harkins D.M."/>
            <person name="Madupu R."/>
            <person name="Durkin A.S."/>
            <person name="Torralba M."/>
            <person name="Methe B."/>
            <person name="Sutton G.G."/>
            <person name="Nelson K.E."/>
        </authorList>
    </citation>
    <scope>NUCLEOTIDE SEQUENCE [LARGE SCALE GENOMIC DNA]</scope>
    <source>
        <strain evidence="5 6">HK411</strain>
    </source>
</reference>
<dbReference type="Pfam" id="PF00392">
    <property type="entry name" value="GntR"/>
    <property type="match status" value="1"/>
</dbReference>
<sequence length="244" mass="28534">MSKYKQVYNEIKTKISQGVLAPNQELPSEYELMQSYGFSKDTIRKALSLLEMDGYIQKQQGRNSIVLERDLLKLQPLSELKTMSELNNKSVHQVKTTLSSLYIVQGEETLMQIFNVNDQIDFYRISRLREIDGEAVEYEISYFDRRIVPFISREIAEQSIYRYLENELGLKISYSQREISFRYANDEEKEKMDLGEYEMVVSVTSTTYLADGRPFQYGCISYRPDKITFASTAKRSVYLIKSKI</sequence>
<dbReference type="EMBL" id="AJMU01000017">
    <property type="protein sequence ID" value="EIG27448.1"/>
    <property type="molecule type" value="Genomic_DNA"/>
</dbReference>
<dbReference type="PRINTS" id="PR00035">
    <property type="entry name" value="HTHGNTR"/>
</dbReference>
<dbReference type="SUPFAM" id="SSF64288">
    <property type="entry name" value="Chorismate lyase-like"/>
    <property type="match status" value="1"/>
</dbReference>
<evidence type="ECO:0000256" key="1">
    <source>
        <dbReference type="ARBA" id="ARBA00023015"/>
    </source>
</evidence>
<dbReference type="SMART" id="SM00866">
    <property type="entry name" value="UTRA"/>
    <property type="match status" value="1"/>
</dbReference>
<dbReference type="GO" id="GO:0003677">
    <property type="term" value="F:DNA binding"/>
    <property type="evidence" value="ECO:0007669"/>
    <property type="project" value="UniProtKB-KW"/>
</dbReference>
<dbReference type="Gene3D" id="3.40.1410.10">
    <property type="entry name" value="Chorismate lyase-like"/>
    <property type="match status" value="1"/>
</dbReference>
<gene>
    <name evidence="5" type="ORF">HMPREF1054_1610</name>
</gene>
<evidence type="ECO:0000313" key="5">
    <source>
        <dbReference type="EMBL" id="EIG27448.1"/>
    </source>
</evidence>
<dbReference type="InterPro" id="IPR050679">
    <property type="entry name" value="Bact_HTH_transcr_reg"/>
</dbReference>
<dbReference type="InterPro" id="IPR000524">
    <property type="entry name" value="Tscrpt_reg_HTH_GntR"/>
</dbReference>
<dbReference type="OrthoDB" id="7363114at2"/>
<dbReference type="eggNOG" id="COG2188">
    <property type="taxonomic scope" value="Bacteria"/>
</dbReference>
<evidence type="ECO:0000313" key="6">
    <source>
        <dbReference type="Proteomes" id="UP000003345"/>
    </source>
</evidence>
<dbReference type="InterPro" id="IPR036388">
    <property type="entry name" value="WH-like_DNA-bd_sf"/>
</dbReference>
<dbReference type="SUPFAM" id="SSF46785">
    <property type="entry name" value="Winged helix' DNA-binding domain"/>
    <property type="match status" value="1"/>
</dbReference>
<dbReference type="SMART" id="SM00345">
    <property type="entry name" value="HTH_GNTR"/>
    <property type="match status" value="1"/>
</dbReference>
<dbReference type="GO" id="GO:0045892">
    <property type="term" value="P:negative regulation of DNA-templated transcription"/>
    <property type="evidence" value="ECO:0007669"/>
    <property type="project" value="TreeGrafter"/>
</dbReference>
<dbReference type="RefSeq" id="WP_005707964.1">
    <property type="nucleotide sequence ID" value="NZ_AJMU01000017.1"/>
</dbReference>
<organism evidence="5 6">
    <name type="scientific">Haemophilus paraphrohaemolyticus HK411</name>
    <dbReference type="NCBI Taxonomy" id="1095743"/>
    <lineage>
        <taxon>Bacteria</taxon>
        <taxon>Pseudomonadati</taxon>
        <taxon>Pseudomonadota</taxon>
        <taxon>Gammaproteobacteria</taxon>
        <taxon>Pasteurellales</taxon>
        <taxon>Pasteurellaceae</taxon>
        <taxon>Haemophilus</taxon>
    </lineage>
</organism>
<dbReference type="PANTHER" id="PTHR44846:SF12">
    <property type="entry name" value="HTH-TYPE TRANSCRIPTIONAL REGULATOR TRER"/>
    <property type="match status" value="1"/>
</dbReference>
<evidence type="ECO:0000256" key="2">
    <source>
        <dbReference type="ARBA" id="ARBA00023125"/>
    </source>
</evidence>
<keyword evidence="1" id="KW-0805">Transcription regulation</keyword>
<dbReference type="PROSITE" id="PS50949">
    <property type="entry name" value="HTH_GNTR"/>
    <property type="match status" value="1"/>
</dbReference>
<evidence type="ECO:0000259" key="4">
    <source>
        <dbReference type="PROSITE" id="PS50949"/>
    </source>
</evidence>
<dbReference type="Proteomes" id="UP000003345">
    <property type="component" value="Unassembled WGS sequence"/>
</dbReference>
<dbReference type="InterPro" id="IPR028978">
    <property type="entry name" value="Chorismate_lyase_/UTRA_dom_sf"/>
</dbReference>
<name>I2NNN7_9PAST</name>
<dbReference type="AlphaFoldDB" id="I2NNN7"/>